<dbReference type="GO" id="GO:0000815">
    <property type="term" value="C:ESCRT III complex"/>
    <property type="evidence" value="ECO:0007669"/>
    <property type="project" value="TreeGrafter"/>
</dbReference>
<name>A0AAQ3KE33_9LILI</name>
<dbReference type="Pfam" id="PF03357">
    <property type="entry name" value="Snf7"/>
    <property type="match status" value="1"/>
</dbReference>
<dbReference type="PANTHER" id="PTHR22761:SF10">
    <property type="entry name" value="GH13992P"/>
    <property type="match status" value="1"/>
</dbReference>
<dbReference type="GO" id="GO:0032511">
    <property type="term" value="P:late endosome to vacuole transport via multivesicular body sorting pathway"/>
    <property type="evidence" value="ECO:0007669"/>
    <property type="project" value="TreeGrafter"/>
</dbReference>
<dbReference type="EMBL" id="CP136894">
    <property type="protein sequence ID" value="WOL06867.1"/>
    <property type="molecule type" value="Genomic_DNA"/>
</dbReference>
<evidence type="ECO:0000256" key="2">
    <source>
        <dbReference type="ARBA" id="ARBA00006190"/>
    </source>
</evidence>
<dbReference type="AlphaFoldDB" id="A0AAQ3KE33"/>
<evidence type="ECO:0000313" key="6">
    <source>
        <dbReference type="Proteomes" id="UP001327560"/>
    </source>
</evidence>
<reference evidence="5 6" key="1">
    <citation type="submission" date="2023-10" db="EMBL/GenBank/DDBJ databases">
        <title>Chromosome-scale genome assembly provides insights into flower coloration mechanisms of Canna indica.</title>
        <authorList>
            <person name="Li C."/>
        </authorList>
    </citation>
    <scope>NUCLEOTIDE SEQUENCE [LARGE SCALE GENOMIC DNA]</scope>
    <source>
        <tissue evidence="5">Flower</tissue>
    </source>
</reference>
<feature type="coiled-coil region" evidence="4">
    <location>
        <begin position="14"/>
        <end position="103"/>
    </location>
</feature>
<dbReference type="PANTHER" id="PTHR22761">
    <property type="entry name" value="CHARGED MULTIVESICULAR BODY PROTEIN"/>
    <property type="match status" value="1"/>
</dbReference>
<keyword evidence="3" id="KW-0967">Endosome</keyword>
<comment type="subcellular location">
    <subcellularLocation>
        <location evidence="1">Endosome</location>
    </subcellularLocation>
</comment>
<keyword evidence="6" id="KW-1185">Reference proteome</keyword>
<evidence type="ECO:0000256" key="3">
    <source>
        <dbReference type="ARBA" id="ARBA00022753"/>
    </source>
</evidence>
<evidence type="ECO:0000256" key="4">
    <source>
        <dbReference type="SAM" id="Coils"/>
    </source>
</evidence>
<dbReference type="GO" id="GO:0005771">
    <property type="term" value="C:multivesicular body"/>
    <property type="evidence" value="ECO:0007669"/>
    <property type="project" value="TreeGrafter"/>
</dbReference>
<organism evidence="5 6">
    <name type="scientific">Canna indica</name>
    <name type="common">Indian-shot</name>
    <dbReference type="NCBI Taxonomy" id="4628"/>
    <lineage>
        <taxon>Eukaryota</taxon>
        <taxon>Viridiplantae</taxon>
        <taxon>Streptophyta</taxon>
        <taxon>Embryophyta</taxon>
        <taxon>Tracheophyta</taxon>
        <taxon>Spermatophyta</taxon>
        <taxon>Magnoliopsida</taxon>
        <taxon>Liliopsida</taxon>
        <taxon>Zingiberales</taxon>
        <taxon>Cannaceae</taxon>
        <taxon>Canna</taxon>
    </lineage>
</organism>
<dbReference type="GO" id="GO:0006900">
    <property type="term" value="P:vesicle budding from membrane"/>
    <property type="evidence" value="ECO:0007669"/>
    <property type="project" value="TreeGrafter"/>
</dbReference>
<gene>
    <name evidence="5" type="ORF">Cni_G15601</name>
</gene>
<evidence type="ECO:0000256" key="1">
    <source>
        <dbReference type="ARBA" id="ARBA00004177"/>
    </source>
</evidence>
<dbReference type="Proteomes" id="UP001327560">
    <property type="component" value="Chromosome 5"/>
</dbReference>
<sequence>MKMSCRVLGESEQQTNALAAMEKLNKALEMLEKEGKDLRKKAFNIDDVDKLMDEINELKLKLNMKQIDEALATPLFAAPDYDQDELEAQSKELERAVLEKQLRTYSSCSSCSCCSSARMFLPVYYQLVLLPRK</sequence>
<dbReference type="InterPro" id="IPR005024">
    <property type="entry name" value="Snf7_fam"/>
</dbReference>
<evidence type="ECO:0000313" key="5">
    <source>
        <dbReference type="EMBL" id="WOL06867.1"/>
    </source>
</evidence>
<keyword evidence="4" id="KW-0175">Coiled coil</keyword>
<dbReference type="GO" id="GO:0009898">
    <property type="term" value="C:cytoplasmic side of plasma membrane"/>
    <property type="evidence" value="ECO:0007669"/>
    <property type="project" value="TreeGrafter"/>
</dbReference>
<proteinExistence type="inferred from homology"/>
<protein>
    <submittedName>
        <fullName evidence="5">Vacuolar protein-sorting-associated protein</fullName>
    </submittedName>
</protein>
<accession>A0AAQ3KE33</accession>
<comment type="similarity">
    <text evidence="2">Belongs to the SNF7 family.</text>
</comment>